<sequence>MSKMTFREVYSQLVQGDFCVRAAGNWFVQAVRMTYSAMVNEGYERTLNTIAT</sequence>
<accession>A0A378JLE6</accession>
<dbReference type="OrthoDB" id="5638864at2"/>
<dbReference type="RefSeq" id="WP_160116192.1">
    <property type="nucleotide sequence ID" value="NZ_CAAAHP010000002.1"/>
</dbReference>
<dbReference type="EMBL" id="UGOD01000001">
    <property type="protein sequence ID" value="STX51897.1"/>
    <property type="molecule type" value="Genomic_DNA"/>
</dbReference>
<evidence type="ECO:0000313" key="2">
    <source>
        <dbReference type="Proteomes" id="UP000254794"/>
    </source>
</evidence>
<protein>
    <submittedName>
        <fullName evidence="1">Uncharacterized protein</fullName>
    </submittedName>
</protein>
<evidence type="ECO:0000313" key="1">
    <source>
        <dbReference type="EMBL" id="STX51897.1"/>
    </source>
</evidence>
<name>A0A378JLE6_9GAMM</name>
<keyword evidence="2" id="KW-1185">Reference proteome</keyword>
<reference evidence="1 2" key="1">
    <citation type="submission" date="2018-06" db="EMBL/GenBank/DDBJ databases">
        <authorList>
            <consortium name="Pathogen Informatics"/>
            <person name="Doyle S."/>
        </authorList>
    </citation>
    <scope>NUCLEOTIDE SEQUENCE [LARGE SCALE GENOMIC DNA]</scope>
    <source>
        <strain evidence="1 2">NCTC13316</strain>
    </source>
</reference>
<proteinExistence type="predicted"/>
<organism evidence="1 2">
    <name type="scientific">Legionella busanensis</name>
    <dbReference type="NCBI Taxonomy" id="190655"/>
    <lineage>
        <taxon>Bacteria</taxon>
        <taxon>Pseudomonadati</taxon>
        <taxon>Pseudomonadota</taxon>
        <taxon>Gammaproteobacteria</taxon>
        <taxon>Legionellales</taxon>
        <taxon>Legionellaceae</taxon>
        <taxon>Legionella</taxon>
    </lineage>
</organism>
<dbReference type="Proteomes" id="UP000254794">
    <property type="component" value="Unassembled WGS sequence"/>
</dbReference>
<dbReference type="AlphaFoldDB" id="A0A378JLE6"/>
<gene>
    <name evidence="1" type="ORF">NCTC13316_01997</name>
</gene>